<dbReference type="InterPro" id="IPR036291">
    <property type="entry name" value="NAD(P)-bd_dom_sf"/>
</dbReference>
<feature type="domain" description="GFO/IDH/MocA-like oxidoreductase" evidence="7">
    <location>
        <begin position="154"/>
        <end position="268"/>
    </location>
</feature>
<dbReference type="Gene3D" id="3.30.360.10">
    <property type="entry name" value="Dihydrodipicolinate Reductase, domain 2"/>
    <property type="match status" value="1"/>
</dbReference>
<evidence type="ECO:0000256" key="3">
    <source>
        <dbReference type="ARBA" id="ARBA00038984"/>
    </source>
</evidence>
<evidence type="ECO:0000259" key="7">
    <source>
        <dbReference type="Pfam" id="PF22725"/>
    </source>
</evidence>
<comment type="catalytic activity">
    <reaction evidence="5">
        <text>D-xylose + NADP(+) = D-xylono-1,5-lactone + NADPH + H(+)</text>
        <dbReference type="Rhea" id="RHEA:22000"/>
        <dbReference type="ChEBI" id="CHEBI:15378"/>
        <dbReference type="ChEBI" id="CHEBI:15867"/>
        <dbReference type="ChEBI" id="CHEBI:53455"/>
        <dbReference type="ChEBI" id="CHEBI:57783"/>
        <dbReference type="ChEBI" id="CHEBI:58349"/>
        <dbReference type="EC" id="1.1.1.179"/>
    </reaction>
</comment>
<comment type="similarity">
    <text evidence="1">Belongs to the Gfo/Idh/MocA family.</text>
</comment>
<comment type="caution">
    <text evidence="8">The sequence shown here is derived from an EMBL/GenBank/DDBJ whole genome shotgun (WGS) entry which is preliminary data.</text>
</comment>
<dbReference type="GO" id="GO:0047837">
    <property type="term" value="F:D-xylose 1-dehydrogenase (NADP+) activity"/>
    <property type="evidence" value="ECO:0007669"/>
    <property type="project" value="UniProtKB-EC"/>
</dbReference>
<name>A0AAW0DXH4_9AGAR</name>
<dbReference type="InterPro" id="IPR050984">
    <property type="entry name" value="Gfo/Idh/MocA_domain"/>
</dbReference>
<dbReference type="EMBL" id="JAYKXP010000007">
    <property type="protein sequence ID" value="KAK7056257.1"/>
    <property type="molecule type" value="Genomic_DNA"/>
</dbReference>
<dbReference type="Pfam" id="PF01408">
    <property type="entry name" value="GFO_IDH_MocA"/>
    <property type="match status" value="1"/>
</dbReference>
<evidence type="ECO:0000256" key="1">
    <source>
        <dbReference type="ARBA" id="ARBA00010928"/>
    </source>
</evidence>
<evidence type="ECO:0000313" key="9">
    <source>
        <dbReference type="Proteomes" id="UP001383192"/>
    </source>
</evidence>
<dbReference type="Gene3D" id="3.40.50.720">
    <property type="entry name" value="NAD(P)-binding Rossmann-like Domain"/>
    <property type="match status" value="1"/>
</dbReference>
<protein>
    <recommendedName>
        <fullName evidence="3">D-xylose 1-dehydrogenase (NADP(+), D-xylono-1,5-lactone-forming)</fullName>
        <ecNumber evidence="3">1.1.1.179</ecNumber>
    </recommendedName>
    <alternativeName>
        <fullName evidence="4">D-xylose-NADP dehydrogenase</fullName>
    </alternativeName>
</protein>
<evidence type="ECO:0000313" key="8">
    <source>
        <dbReference type="EMBL" id="KAK7056257.1"/>
    </source>
</evidence>
<keyword evidence="9" id="KW-1185">Reference proteome</keyword>
<reference evidence="8 9" key="1">
    <citation type="submission" date="2024-01" db="EMBL/GenBank/DDBJ databases">
        <title>A draft genome for a cacao thread blight-causing isolate of Paramarasmius palmivorus.</title>
        <authorList>
            <person name="Baruah I.K."/>
            <person name="Bukari Y."/>
            <person name="Amoako-Attah I."/>
            <person name="Meinhardt L.W."/>
            <person name="Bailey B.A."/>
            <person name="Cohen S.P."/>
        </authorList>
    </citation>
    <scope>NUCLEOTIDE SEQUENCE [LARGE SCALE GENOMIC DNA]</scope>
    <source>
        <strain evidence="8 9">GH-12</strain>
    </source>
</reference>
<dbReference type="PANTHER" id="PTHR22604:SF105">
    <property type="entry name" value="TRANS-1,2-DIHYDROBENZENE-1,2-DIOL DEHYDROGENASE"/>
    <property type="match status" value="1"/>
</dbReference>
<evidence type="ECO:0000256" key="5">
    <source>
        <dbReference type="ARBA" id="ARBA00049233"/>
    </source>
</evidence>
<organism evidence="8 9">
    <name type="scientific">Paramarasmius palmivorus</name>
    <dbReference type="NCBI Taxonomy" id="297713"/>
    <lineage>
        <taxon>Eukaryota</taxon>
        <taxon>Fungi</taxon>
        <taxon>Dikarya</taxon>
        <taxon>Basidiomycota</taxon>
        <taxon>Agaricomycotina</taxon>
        <taxon>Agaricomycetes</taxon>
        <taxon>Agaricomycetidae</taxon>
        <taxon>Agaricales</taxon>
        <taxon>Marasmiineae</taxon>
        <taxon>Marasmiaceae</taxon>
        <taxon>Paramarasmius</taxon>
    </lineage>
</organism>
<dbReference type="SUPFAM" id="SSF55347">
    <property type="entry name" value="Glyceraldehyde-3-phosphate dehydrogenase-like, C-terminal domain"/>
    <property type="match status" value="1"/>
</dbReference>
<accession>A0AAW0DXH4</accession>
<evidence type="ECO:0000259" key="6">
    <source>
        <dbReference type="Pfam" id="PF01408"/>
    </source>
</evidence>
<sequence>MFATLKRLYTILYPPEPKASADSKPLRFGILGAANIAPPALIIPAKSHPDVVVYAVAARSLAKAEAFAKKYGIAKAYEGYQQLLDDPEVDVVYNPLPNGLHYEWTMKALARGKHVLLEKPAANTAKEMQKMFELAESKSLVLVEAFHYRFHPAIQRVKEILDSGELGRIKSITVNNCALTPFGEDDIRYQWDLGGGALMDMGCYTVNCLRYLASSDPIELLSASCTKHIPKKSLPSYESKVDRATTATLSFPNDIIGTINCDLSQPWKFGGLVPPFPEVSANVECEGGDIRIFNFVLPTLYHSITVKKRDGKKVTSRTEKVYKPAEGKGEEWWLTYRYQLEAFVDRVRGREPQTWVTKEDSVANMEWIEKIYEKSGVGLRPKSQFVP</sequence>
<proteinExistence type="inferred from homology"/>
<keyword evidence="2" id="KW-0560">Oxidoreductase</keyword>
<dbReference type="EC" id="1.1.1.179" evidence="3"/>
<gene>
    <name evidence="8" type="ORF">VNI00_002810</name>
</gene>
<dbReference type="SUPFAM" id="SSF51735">
    <property type="entry name" value="NAD(P)-binding Rossmann-fold domains"/>
    <property type="match status" value="1"/>
</dbReference>
<evidence type="ECO:0000256" key="2">
    <source>
        <dbReference type="ARBA" id="ARBA00023002"/>
    </source>
</evidence>
<dbReference type="GO" id="GO:0000166">
    <property type="term" value="F:nucleotide binding"/>
    <property type="evidence" value="ECO:0007669"/>
    <property type="project" value="InterPro"/>
</dbReference>
<dbReference type="PANTHER" id="PTHR22604">
    <property type="entry name" value="OXIDOREDUCTASES"/>
    <property type="match status" value="1"/>
</dbReference>
<feature type="domain" description="Gfo/Idh/MocA-like oxidoreductase N-terminal" evidence="6">
    <location>
        <begin position="26"/>
        <end position="143"/>
    </location>
</feature>
<dbReference type="AlphaFoldDB" id="A0AAW0DXH4"/>
<evidence type="ECO:0000256" key="4">
    <source>
        <dbReference type="ARBA" id="ARBA00042988"/>
    </source>
</evidence>
<dbReference type="InterPro" id="IPR055170">
    <property type="entry name" value="GFO_IDH_MocA-like_dom"/>
</dbReference>
<dbReference type="InterPro" id="IPR000683">
    <property type="entry name" value="Gfo/Idh/MocA-like_OxRdtase_N"/>
</dbReference>
<dbReference type="Pfam" id="PF22725">
    <property type="entry name" value="GFO_IDH_MocA_C3"/>
    <property type="match status" value="1"/>
</dbReference>
<dbReference type="Proteomes" id="UP001383192">
    <property type="component" value="Unassembled WGS sequence"/>
</dbReference>